<name>A0A915IX88_ROMCU</name>
<feature type="chain" id="PRO_5037001080" evidence="1">
    <location>
        <begin position="21"/>
        <end position="128"/>
    </location>
</feature>
<evidence type="ECO:0000256" key="1">
    <source>
        <dbReference type="SAM" id="SignalP"/>
    </source>
</evidence>
<organism evidence="2 3">
    <name type="scientific">Romanomermis culicivorax</name>
    <name type="common">Nematode worm</name>
    <dbReference type="NCBI Taxonomy" id="13658"/>
    <lineage>
        <taxon>Eukaryota</taxon>
        <taxon>Metazoa</taxon>
        <taxon>Ecdysozoa</taxon>
        <taxon>Nematoda</taxon>
        <taxon>Enoplea</taxon>
        <taxon>Dorylaimia</taxon>
        <taxon>Mermithida</taxon>
        <taxon>Mermithoidea</taxon>
        <taxon>Mermithidae</taxon>
        <taxon>Romanomermis</taxon>
    </lineage>
</organism>
<keyword evidence="2" id="KW-1185">Reference proteome</keyword>
<keyword evidence="1" id="KW-0732">Signal</keyword>
<dbReference type="Proteomes" id="UP000887565">
    <property type="component" value="Unplaced"/>
</dbReference>
<feature type="signal peptide" evidence="1">
    <location>
        <begin position="1"/>
        <end position="20"/>
    </location>
</feature>
<evidence type="ECO:0000313" key="2">
    <source>
        <dbReference type="Proteomes" id="UP000887565"/>
    </source>
</evidence>
<accession>A0A915IX88</accession>
<reference evidence="3" key="1">
    <citation type="submission" date="2022-11" db="UniProtKB">
        <authorList>
            <consortium name="WormBaseParasite"/>
        </authorList>
    </citation>
    <scope>IDENTIFICATION</scope>
</reference>
<dbReference type="AlphaFoldDB" id="A0A915IX88"/>
<proteinExistence type="predicted"/>
<protein>
    <submittedName>
        <fullName evidence="3">Secreted protein</fullName>
    </submittedName>
</protein>
<evidence type="ECO:0000313" key="3">
    <source>
        <dbReference type="WBParaSite" id="nRc.2.0.1.t18025-RA"/>
    </source>
</evidence>
<dbReference type="WBParaSite" id="nRc.2.0.1.t18025-RA">
    <property type="protein sequence ID" value="nRc.2.0.1.t18025-RA"/>
    <property type="gene ID" value="nRc.2.0.1.g18025"/>
</dbReference>
<sequence>MPRHLLIAIPLLLIFTATEWYKFHSPSSCMNISSSREKVVLFLPISTALPSKISWPSSFLEARRLKQGNTVLATMCCNVCHRCRNIPKVCTTRIKAKKMMITRPNASTCSGSWLALKVPSLSSHFMIV</sequence>